<dbReference type="PANTHER" id="PTHR43798:SF5">
    <property type="entry name" value="MONOACYLGLYCEROL LIPASE ABHD6"/>
    <property type="match status" value="1"/>
</dbReference>
<gene>
    <name evidence="2" type="ORF">L21SP2_2681</name>
</gene>
<dbReference type="RefSeq" id="WP_024268931.1">
    <property type="nucleotide sequence ID" value="NC_023035.1"/>
</dbReference>
<feature type="domain" description="AB hydrolase-1" evidence="1">
    <location>
        <begin position="25"/>
        <end position="250"/>
    </location>
</feature>
<sequence length="266" mass="29693">MPDKVTIRDCSIGYELKNGEGVTKLLLNGIGMSMNHWMPFVDAYSQHAPFLLHDFRGQLFSEKPRGGYSLQNHADDTVQLMDHLGIETADIIGTSYGSEVAMEFAIAYPRRTRSLVIIDGVSELDPVLTAAVESWKSAALSDPRVFYRSLIPWNYSAGYLETHLAQLREREELVAGLPQEYFQAFASLCDAFAEIDLTPRLEMIQCPSLVMVGENDILKHRGFARIIADNIAGSRLEIIPSAGHAVVIEQPGEVARRTHDFLKQLE</sequence>
<dbReference type="InterPro" id="IPR000073">
    <property type="entry name" value="AB_hydrolase_1"/>
</dbReference>
<evidence type="ECO:0000313" key="2">
    <source>
        <dbReference type="EMBL" id="AHC16033.1"/>
    </source>
</evidence>
<keyword evidence="3" id="KW-1185">Reference proteome</keyword>
<name>V5WJX4_9SPIO</name>
<dbReference type="HOGENOM" id="CLU_020336_50_1_12"/>
<organism evidence="2 3">
    <name type="scientific">Salinispira pacifica</name>
    <dbReference type="NCBI Taxonomy" id="1307761"/>
    <lineage>
        <taxon>Bacteria</taxon>
        <taxon>Pseudomonadati</taxon>
        <taxon>Spirochaetota</taxon>
        <taxon>Spirochaetia</taxon>
        <taxon>Spirochaetales</taxon>
        <taxon>Spirochaetaceae</taxon>
        <taxon>Salinispira</taxon>
    </lineage>
</organism>
<dbReference type="Pfam" id="PF00561">
    <property type="entry name" value="Abhydrolase_1"/>
    <property type="match status" value="1"/>
</dbReference>
<protein>
    <submittedName>
        <fullName evidence="2">Putative hydrolase</fullName>
    </submittedName>
</protein>
<dbReference type="eggNOG" id="COG2267">
    <property type="taxonomic scope" value="Bacteria"/>
</dbReference>
<dbReference type="InterPro" id="IPR029058">
    <property type="entry name" value="AB_hydrolase_fold"/>
</dbReference>
<dbReference type="OrthoDB" id="53505at2"/>
<dbReference type="SUPFAM" id="SSF53474">
    <property type="entry name" value="alpha/beta-Hydrolases"/>
    <property type="match status" value="1"/>
</dbReference>
<dbReference type="PANTHER" id="PTHR43798">
    <property type="entry name" value="MONOACYLGLYCEROL LIPASE"/>
    <property type="match status" value="1"/>
</dbReference>
<evidence type="ECO:0000259" key="1">
    <source>
        <dbReference type="Pfam" id="PF00561"/>
    </source>
</evidence>
<reference evidence="2 3" key="1">
    <citation type="journal article" date="2015" name="Stand. Genomic Sci.">
        <title>Complete genome sequence and description of Salinispira pacifica gen. nov., sp. nov., a novel spirochaete isolated form a hypersaline microbial mat.</title>
        <authorList>
            <person name="Ben Hania W."/>
            <person name="Joseph M."/>
            <person name="Schumann P."/>
            <person name="Bunk B."/>
            <person name="Fiebig A."/>
            <person name="Sproer C."/>
            <person name="Klenk H.P."/>
            <person name="Fardeau M.L."/>
            <person name="Spring S."/>
        </authorList>
    </citation>
    <scope>NUCLEOTIDE SEQUENCE [LARGE SCALE GENOMIC DNA]</scope>
    <source>
        <strain evidence="2 3">L21-RPul-D2</strain>
    </source>
</reference>
<dbReference type="GO" id="GO:0016020">
    <property type="term" value="C:membrane"/>
    <property type="evidence" value="ECO:0007669"/>
    <property type="project" value="TreeGrafter"/>
</dbReference>
<evidence type="ECO:0000313" key="3">
    <source>
        <dbReference type="Proteomes" id="UP000018680"/>
    </source>
</evidence>
<keyword evidence="2" id="KW-0378">Hydrolase</keyword>
<dbReference type="Gene3D" id="3.40.50.1820">
    <property type="entry name" value="alpha/beta hydrolase"/>
    <property type="match status" value="1"/>
</dbReference>
<dbReference type="STRING" id="1307761.L21SP2_2681"/>
<dbReference type="GO" id="GO:0046464">
    <property type="term" value="P:acylglycerol catabolic process"/>
    <property type="evidence" value="ECO:0007669"/>
    <property type="project" value="TreeGrafter"/>
</dbReference>
<proteinExistence type="predicted"/>
<dbReference type="Proteomes" id="UP000018680">
    <property type="component" value="Chromosome"/>
</dbReference>
<dbReference type="GO" id="GO:0047372">
    <property type="term" value="F:monoacylglycerol lipase activity"/>
    <property type="evidence" value="ECO:0007669"/>
    <property type="project" value="TreeGrafter"/>
</dbReference>
<dbReference type="KEGG" id="slr:L21SP2_2681"/>
<accession>V5WJX4</accession>
<dbReference type="AlphaFoldDB" id="V5WJX4"/>
<dbReference type="InterPro" id="IPR050266">
    <property type="entry name" value="AB_hydrolase_sf"/>
</dbReference>
<dbReference type="EMBL" id="CP006939">
    <property type="protein sequence ID" value="AHC16033.1"/>
    <property type="molecule type" value="Genomic_DNA"/>
</dbReference>